<comment type="caution">
    <text evidence="1">The sequence shown here is derived from an EMBL/GenBank/DDBJ whole genome shotgun (WGS) entry which is preliminary data.</text>
</comment>
<proteinExistence type="predicted"/>
<name>A0A8S1TCY9_PAROT</name>
<evidence type="ECO:0000313" key="1">
    <source>
        <dbReference type="EMBL" id="CAD8148732.1"/>
    </source>
</evidence>
<gene>
    <name evidence="1" type="ORF">POCTA_138.1.T0210271</name>
</gene>
<protein>
    <submittedName>
        <fullName evidence="1">Uncharacterized protein</fullName>
    </submittedName>
</protein>
<sequence length="87" mass="10045">MHLRIKLEIVLYLGRIRMNGNNLFESSSMLLKLLDCNQTVLDYNKALILKSNQQISLFSRLKVIQELNKLKEAIKGQRKICIVGESI</sequence>
<accession>A0A8S1TCY9</accession>
<dbReference type="AlphaFoldDB" id="A0A8S1TCY9"/>
<keyword evidence="2" id="KW-1185">Reference proteome</keyword>
<reference evidence="1" key="1">
    <citation type="submission" date="2021-01" db="EMBL/GenBank/DDBJ databases">
        <authorList>
            <consortium name="Genoscope - CEA"/>
            <person name="William W."/>
        </authorList>
    </citation>
    <scope>NUCLEOTIDE SEQUENCE</scope>
</reference>
<evidence type="ECO:0000313" key="2">
    <source>
        <dbReference type="Proteomes" id="UP000683925"/>
    </source>
</evidence>
<organism evidence="1 2">
    <name type="scientific">Paramecium octaurelia</name>
    <dbReference type="NCBI Taxonomy" id="43137"/>
    <lineage>
        <taxon>Eukaryota</taxon>
        <taxon>Sar</taxon>
        <taxon>Alveolata</taxon>
        <taxon>Ciliophora</taxon>
        <taxon>Intramacronucleata</taxon>
        <taxon>Oligohymenophorea</taxon>
        <taxon>Peniculida</taxon>
        <taxon>Parameciidae</taxon>
        <taxon>Paramecium</taxon>
    </lineage>
</organism>
<dbReference type="Proteomes" id="UP000683925">
    <property type="component" value="Unassembled WGS sequence"/>
</dbReference>
<dbReference type="EMBL" id="CAJJDP010000021">
    <property type="protein sequence ID" value="CAD8148732.1"/>
    <property type="molecule type" value="Genomic_DNA"/>
</dbReference>